<evidence type="ECO:0000256" key="1">
    <source>
        <dbReference type="SAM" id="MobiDB-lite"/>
    </source>
</evidence>
<feature type="non-terminal residue" evidence="2">
    <location>
        <position position="1"/>
    </location>
</feature>
<protein>
    <submittedName>
        <fullName evidence="2">16427_t:CDS:1</fullName>
    </submittedName>
</protein>
<keyword evidence="3" id="KW-1185">Reference proteome</keyword>
<reference evidence="2" key="1">
    <citation type="submission" date="2021-06" db="EMBL/GenBank/DDBJ databases">
        <authorList>
            <person name="Kallberg Y."/>
            <person name="Tangrot J."/>
            <person name="Rosling A."/>
        </authorList>
    </citation>
    <scope>NUCLEOTIDE SEQUENCE</scope>
    <source>
        <strain evidence="2">UK204</strain>
    </source>
</reference>
<dbReference type="AlphaFoldDB" id="A0A9N9H8K3"/>
<organism evidence="2 3">
    <name type="scientific">Funneliformis caledonium</name>
    <dbReference type="NCBI Taxonomy" id="1117310"/>
    <lineage>
        <taxon>Eukaryota</taxon>
        <taxon>Fungi</taxon>
        <taxon>Fungi incertae sedis</taxon>
        <taxon>Mucoromycota</taxon>
        <taxon>Glomeromycotina</taxon>
        <taxon>Glomeromycetes</taxon>
        <taxon>Glomerales</taxon>
        <taxon>Glomeraceae</taxon>
        <taxon>Funneliformis</taxon>
    </lineage>
</organism>
<comment type="caution">
    <text evidence="2">The sequence shown here is derived from an EMBL/GenBank/DDBJ whole genome shotgun (WGS) entry which is preliminary data.</text>
</comment>
<gene>
    <name evidence="2" type="ORF">FCALED_LOCUS11276</name>
</gene>
<dbReference type="EMBL" id="CAJVPQ010004609">
    <property type="protein sequence ID" value="CAG8655198.1"/>
    <property type="molecule type" value="Genomic_DNA"/>
</dbReference>
<name>A0A9N9H8K3_9GLOM</name>
<feature type="region of interest" description="Disordered" evidence="1">
    <location>
        <begin position="1"/>
        <end position="45"/>
    </location>
</feature>
<feature type="compositionally biased region" description="Basic and acidic residues" evidence="1">
    <location>
        <begin position="26"/>
        <end position="39"/>
    </location>
</feature>
<evidence type="ECO:0000313" key="3">
    <source>
        <dbReference type="Proteomes" id="UP000789570"/>
    </source>
</evidence>
<dbReference type="Proteomes" id="UP000789570">
    <property type="component" value="Unassembled WGS sequence"/>
</dbReference>
<sequence length="45" mass="5014">MARINKHSNGGDDARVLDSVQTTPEKLTKVNLERKEHPKSLTPSN</sequence>
<accession>A0A9N9H8K3</accession>
<evidence type="ECO:0000313" key="2">
    <source>
        <dbReference type="EMBL" id="CAG8655198.1"/>
    </source>
</evidence>
<proteinExistence type="predicted"/>